<dbReference type="Gene3D" id="3.30.1370.50">
    <property type="entry name" value="R3H-like domain"/>
    <property type="match status" value="1"/>
</dbReference>
<dbReference type="Gene3D" id="3.30.300.20">
    <property type="match status" value="1"/>
</dbReference>
<evidence type="ECO:0000313" key="2">
    <source>
        <dbReference type="EMBL" id="OGK52295.1"/>
    </source>
</evidence>
<dbReference type="Pfam" id="PF13083">
    <property type="entry name" value="KH_KhpA-B"/>
    <property type="match status" value="1"/>
</dbReference>
<evidence type="ECO:0000313" key="3">
    <source>
        <dbReference type="Proteomes" id="UP000176480"/>
    </source>
</evidence>
<dbReference type="InterPro" id="IPR039247">
    <property type="entry name" value="KhpB"/>
</dbReference>
<dbReference type="InterPro" id="IPR036867">
    <property type="entry name" value="R3H_dom_sf"/>
</dbReference>
<dbReference type="GO" id="GO:0003723">
    <property type="term" value="F:RNA binding"/>
    <property type="evidence" value="ECO:0007669"/>
    <property type="project" value="InterPro"/>
</dbReference>
<gene>
    <name evidence="2" type="ORF">A2966_03305</name>
</gene>
<comment type="caution">
    <text evidence="2">The sequence shown here is derived from an EMBL/GenBank/DDBJ whole genome shotgun (WGS) entry which is preliminary data.</text>
</comment>
<accession>A0A1F7J9M5</accession>
<dbReference type="PANTHER" id="PTHR35800:SF1">
    <property type="entry name" value="RNA-BINDING PROTEIN KHPB"/>
    <property type="match status" value="1"/>
</dbReference>
<dbReference type="SUPFAM" id="SSF82708">
    <property type="entry name" value="R3H domain"/>
    <property type="match status" value="1"/>
</dbReference>
<dbReference type="InterPro" id="IPR015946">
    <property type="entry name" value="KH_dom-like_a/b"/>
</dbReference>
<feature type="domain" description="R3H" evidence="1">
    <location>
        <begin position="84"/>
        <end position="151"/>
    </location>
</feature>
<organism evidence="2 3">
    <name type="scientific">Candidatus Roizmanbacteria bacterium RIFCSPLOWO2_01_FULL_41_22</name>
    <dbReference type="NCBI Taxonomy" id="1802067"/>
    <lineage>
        <taxon>Bacteria</taxon>
        <taxon>Candidatus Roizmaniibacteriota</taxon>
    </lineage>
</organism>
<protein>
    <recommendedName>
        <fullName evidence="1">R3H domain-containing protein</fullName>
    </recommendedName>
</protein>
<dbReference type="PROSITE" id="PS51061">
    <property type="entry name" value="R3H"/>
    <property type="match status" value="1"/>
</dbReference>
<reference evidence="2 3" key="1">
    <citation type="journal article" date="2016" name="Nat. Commun.">
        <title>Thousands of microbial genomes shed light on interconnected biogeochemical processes in an aquifer system.</title>
        <authorList>
            <person name="Anantharaman K."/>
            <person name="Brown C.T."/>
            <person name="Hug L.A."/>
            <person name="Sharon I."/>
            <person name="Castelle C.J."/>
            <person name="Probst A.J."/>
            <person name="Thomas B.C."/>
            <person name="Singh A."/>
            <person name="Wilkins M.J."/>
            <person name="Karaoz U."/>
            <person name="Brodie E.L."/>
            <person name="Williams K.H."/>
            <person name="Hubbard S.S."/>
            <person name="Banfield J.F."/>
        </authorList>
    </citation>
    <scope>NUCLEOTIDE SEQUENCE [LARGE SCALE GENOMIC DNA]</scope>
</reference>
<sequence>MDKQEIIKTQATELLKKMIDSYEMEVVEQEGIYNINVKTEDEAPAVIGRHGETIRAMQKILEVILYKQTGENCDILVNVNDYREKQKERLNHITAEAAAKVQATQAPSYLRGFSSYERRIMHEYITGNYSELTTYSVGEGRDRRLVIDRKSAQAKPEEAEE</sequence>
<dbReference type="Proteomes" id="UP000176480">
    <property type="component" value="Unassembled WGS sequence"/>
</dbReference>
<dbReference type="Pfam" id="PF01424">
    <property type="entry name" value="R3H"/>
    <property type="match status" value="1"/>
</dbReference>
<dbReference type="AlphaFoldDB" id="A0A1F7J9M5"/>
<dbReference type="SMART" id="SM00393">
    <property type="entry name" value="R3H"/>
    <property type="match status" value="1"/>
</dbReference>
<name>A0A1F7J9M5_9BACT</name>
<dbReference type="PANTHER" id="PTHR35800">
    <property type="entry name" value="PROTEIN JAG"/>
    <property type="match status" value="1"/>
</dbReference>
<dbReference type="EMBL" id="MGAR01000011">
    <property type="protein sequence ID" value="OGK52295.1"/>
    <property type="molecule type" value="Genomic_DNA"/>
</dbReference>
<proteinExistence type="predicted"/>
<dbReference type="InterPro" id="IPR001374">
    <property type="entry name" value="R3H_dom"/>
</dbReference>
<evidence type="ECO:0000259" key="1">
    <source>
        <dbReference type="PROSITE" id="PS51061"/>
    </source>
</evidence>
<dbReference type="STRING" id="1802067.A2966_03305"/>